<evidence type="ECO:0000313" key="4">
    <source>
        <dbReference type="Proteomes" id="UP000315395"/>
    </source>
</evidence>
<gene>
    <name evidence="3" type="ORF">FNH13_06705</name>
</gene>
<evidence type="ECO:0000256" key="1">
    <source>
        <dbReference type="SAM" id="Phobius"/>
    </source>
</evidence>
<dbReference type="AlphaFoldDB" id="A0A516G972"/>
<accession>A0A516G972</accession>
<reference evidence="3 4" key="1">
    <citation type="submission" date="2019-07" db="EMBL/GenBank/DDBJ databases">
        <title>complete genome sequencing of Ornithinimicrobium sp. H23M54.</title>
        <authorList>
            <person name="Bae J.-W."/>
            <person name="Lee S.-Y."/>
        </authorList>
    </citation>
    <scope>NUCLEOTIDE SEQUENCE [LARGE SCALE GENOMIC DNA]</scope>
    <source>
        <strain evidence="3 4">H23M54</strain>
    </source>
</reference>
<dbReference type="RefSeq" id="WP_143782749.1">
    <property type="nucleotide sequence ID" value="NZ_CP041616.1"/>
</dbReference>
<feature type="transmembrane region" description="Helical" evidence="1">
    <location>
        <begin position="60"/>
        <end position="81"/>
    </location>
</feature>
<dbReference type="PROSITE" id="PS51782">
    <property type="entry name" value="LYSM"/>
    <property type="match status" value="1"/>
</dbReference>
<dbReference type="InterPro" id="IPR036779">
    <property type="entry name" value="LysM_dom_sf"/>
</dbReference>
<keyword evidence="1" id="KW-1133">Transmembrane helix</keyword>
<dbReference type="Gene3D" id="3.10.350.10">
    <property type="entry name" value="LysM domain"/>
    <property type="match status" value="1"/>
</dbReference>
<sequence length="141" mass="15149">MSAIALHDLQDLEPVRARRRQRDHLRLVQPGERMDEGFHVGARTDAPGAGGFTLTRRGRLAITMTVATALVLAVIAAFGMFPATAASGHTITVQPGQTLSQIAVTELPELPMDRAIVQIQVANDMNTRQVQAGMDLEIPGS</sequence>
<dbReference type="OrthoDB" id="4869632at2"/>
<keyword evidence="1" id="KW-0472">Membrane</keyword>
<organism evidence="3 4">
    <name type="scientific">Ornithinimicrobium ciconiae</name>
    <dbReference type="NCBI Taxonomy" id="2594265"/>
    <lineage>
        <taxon>Bacteria</taxon>
        <taxon>Bacillati</taxon>
        <taxon>Actinomycetota</taxon>
        <taxon>Actinomycetes</taxon>
        <taxon>Micrococcales</taxon>
        <taxon>Ornithinimicrobiaceae</taxon>
        <taxon>Ornithinimicrobium</taxon>
    </lineage>
</organism>
<dbReference type="Proteomes" id="UP000315395">
    <property type="component" value="Chromosome"/>
</dbReference>
<evidence type="ECO:0000313" key="3">
    <source>
        <dbReference type="EMBL" id="QDO88074.1"/>
    </source>
</evidence>
<keyword evidence="1" id="KW-0812">Transmembrane</keyword>
<name>A0A516G972_9MICO</name>
<proteinExistence type="predicted"/>
<dbReference type="InterPro" id="IPR018392">
    <property type="entry name" value="LysM"/>
</dbReference>
<feature type="domain" description="LysM" evidence="2">
    <location>
        <begin position="89"/>
        <end position="138"/>
    </location>
</feature>
<dbReference type="EMBL" id="CP041616">
    <property type="protein sequence ID" value="QDO88074.1"/>
    <property type="molecule type" value="Genomic_DNA"/>
</dbReference>
<keyword evidence="4" id="KW-1185">Reference proteome</keyword>
<dbReference type="KEGG" id="orz:FNH13_06705"/>
<protein>
    <recommendedName>
        <fullName evidence="2">LysM domain-containing protein</fullName>
    </recommendedName>
</protein>
<evidence type="ECO:0000259" key="2">
    <source>
        <dbReference type="PROSITE" id="PS51782"/>
    </source>
</evidence>